<evidence type="ECO:0000313" key="4">
    <source>
        <dbReference type="Proteomes" id="UP000054721"/>
    </source>
</evidence>
<organism evidence="3 4">
    <name type="scientific">Trichinella nativa</name>
    <dbReference type="NCBI Taxonomy" id="6335"/>
    <lineage>
        <taxon>Eukaryota</taxon>
        <taxon>Metazoa</taxon>
        <taxon>Ecdysozoa</taxon>
        <taxon>Nematoda</taxon>
        <taxon>Enoplea</taxon>
        <taxon>Dorylaimia</taxon>
        <taxon>Trichinellida</taxon>
        <taxon>Trichinellidae</taxon>
        <taxon>Trichinella</taxon>
    </lineage>
</organism>
<dbReference type="GO" id="GO:0031124">
    <property type="term" value="P:mRNA 3'-end processing"/>
    <property type="evidence" value="ECO:0007669"/>
    <property type="project" value="TreeGrafter"/>
</dbReference>
<evidence type="ECO:0000259" key="2">
    <source>
        <dbReference type="PROSITE" id="PS51391"/>
    </source>
</evidence>
<evidence type="ECO:0000256" key="1">
    <source>
        <dbReference type="SAM" id="MobiDB-lite"/>
    </source>
</evidence>
<dbReference type="GO" id="GO:0000993">
    <property type="term" value="F:RNA polymerase II complex binding"/>
    <property type="evidence" value="ECO:0007669"/>
    <property type="project" value="TreeGrafter"/>
</dbReference>
<reference evidence="3 4" key="1">
    <citation type="submission" date="2015-05" db="EMBL/GenBank/DDBJ databases">
        <title>Evolution of Trichinella species and genotypes.</title>
        <authorList>
            <person name="Korhonen P.K."/>
            <person name="Edoardo P."/>
            <person name="Giuseppe L.R."/>
            <person name="Gasser R.B."/>
        </authorList>
    </citation>
    <scope>NUCLEOTIDE SEQUENCE [LARGE SCALE GENOMIC DNA]</scope>
    <source>
        <strain evidence="3">ISS10</strain>
    </source>
</reference>
<dbReference type="PROSITE" id="PS51391">
    <property type="entry name" value="CID"/>
    <property type="match status" value="1"/>
</dbReference>
<dbReference type="PANTHER" id="PTHR12460">
    <property type="entry name" value="CYCLIN-DEPENDENT KINASE INHIBITOR-RELATED PROTEIN"/>
    <property type="match status" value="1"/>
</dbReference>
<dbReference type="STRING" id="6335.A0A0V1L8E3"/>
<comment type="caution">
    <text evidence="3">The sequence shown here is derived from an EMBL/GenBank/DDBJ whole genome shotgun (WGS) entry which is preliminary data.</text>
</comment>
<sequence>MVILEDDVLDQFLNNLSTSQDSITGLSKWCLERSSYHSVIIRAWHSFFYSATSNKRLACLFLLNDICQRERARNQTVFREEFATHLHGVFMNACTGELRSQAVRLLKLWEERKIFNNNVLDVIRDIVVSTGSKSNNVENYNEACLRVTRNFDIKHFVDQLETFKKWEDYFLKSDSSLVTNIDLKHFINLMKDRERSKTHIAKAMELRDSFYKYMADWKTHLINMNKLLCRAQVAKVFYGRQNEEVEIVSQSYKVYENNLESVVQEMKDRQSIGNCSRYQNPLPISAAPSNISQSEFSIPLARQLEMIISAAKRGKVDESRTAEIDLDDESKSVVLKFIYFFLQDVEITVRQNNGFFVFSRGNWYQFYIVFRIFNVQNCMKCYALLFQICHFLNCVDDILHLAYCNNGCTVQLNKKNHGVIPVASAACMYLLTFYTQLSSKSEKHGIQDDSEVPNKIAKAASPSISPDRSILNSPSPPPLESFRHLWADFIPTEEARTDMTTSSAAFMGSDILSVSSQTAQSFRHPQFVPTRVYYRPEPGAALRMRVPMNFTLQGHGFADRQVIMGNHRQRFPVADYSNYIDEHLSYSVVKENNDMPGKVSAVAGSESATRTNVEAWSAPESSSAQDINEQEKTSSNTVNLPTAEMTLPRNTPANAVRILTSTGTVPHHLHGDLMHSSARYFPPVTQTDVGMWLRGSPIANAHRMVHSRPPPLFHSSISSDGKQQAVSSDTTATISQPPGVRPSVNRPLLGPTPTLSPNRYYRSQAYNTAVCGYPANRQRWR</sequence>
<feature type="region of interest" description="Disordered" evidence="1">
    <location>
        <begin position="709"/>
        <end position="760"/>
    </location>
</feature>
<dbReference type="InterPro" id="IPR006569">
    <property type="entry name" value="CID_dom"/>
</dbReference>
<proteinExistence type="predicted"/>
<dbReference type="OrthoDB" id="10069473at2759"/>
<dbReference type="Proteomes" id="UP000054721">
    <property type="component" value="Unassembled WGS sequence"/>
</dbReference>
<dbReference type="Gene3D" id="1.25.40.90">
    <property type="match status" value="1"/>
</dbReference>
<dbReference type="PANTHER" id="PTHR12460:SF0">
    <property type="entry name" value="CID DOMAIN-CONTAINING PROTEIN-RELATED"/>
    <property type="match status" value="1"/>
</dbReference>
<dbReference type="SUPFAM" id="SSF48464">
    <property type="entry name" value="ENTH/VHS domain"/>
    <property type="match status" value="1"/>
</dbReference>
<dbReference type="SMART" id="SM00582">
    <property type="entry name" value="RPR"/>
    <property type="match status" value="1"/>
</dbReference>
<gene>
    <name evidence="3" type="ORF">T02_8472</name>
</gene>
<dbReference type="EMBL" id="JYDW01000108">
    <property type="protein sequence ID" value="KRZ55745.1"/>
    <property type="molecule type" value="Genomic_DNA"/>
</dbReference>
<evidence type="ECO:0000313" key="3">
    <source>
        <dbReference type="EMBL" id="KRZ55745.1"/>
    </source>
</evidence>
<dbReference type="InterPro" id="IPR008942">
    <property type="entry name" value="ENTH_VHS"/>
</dbReference>
<keyword evidence="4" id="KW-1185">Reference proteome</keyword>
<feature type="compositionally biased region" description="Polar residues" evidence="1">
    <location>
        <begin position="715"/>
        <end position="736"/>
    </location>
</feature>
<name>A0A0V1L8E3_9BILA</name>
<feature type="domain" description="CID" evidence="2">
    <location>
        <begin position="1"/>
        <end position="131"/>
    </location>
</feature>
<dbReference type="AlphaFoldDB" id="A0A0V1L8E3"/>
<feature type="region of interest" description="Disordered" evidence="1">
    <location>
        <begin position="604"/>
        <end position="637"/>
    </location>
</feature>
<protein>
    <submittedName>
        <fullName evidence="3">Regulation of nuclear pre-mRNA domain-containing protein 2</fullName>
    </submittedName>
</protein>
<feature type="compositionally biased region" description="Polar residues" evidence="1">
    <location>
        <begin position="606"/>
        <end position="637"/>
    </location>
</feature>
<dbReference type="Pfam" id="PF04818">
    <property type="entry name" value="CID"/>
    <property type="match status" value="1"/>
</dbReference>
<accession>A0A0V1L8E3</accession>